<comment type="caution">
    <text evidence="2">The sequence shown here is derived from an EMBL/GenBank/DDBJ whole genome shotgun (WGS) entry which is preliminary data.</text>
</comment>
<reference evidence="2" key="1">
    <citation type="journal article" date="2014" name="Int. J. Syst. Evol. Microbiol.">
        <title>Complete genome sequence of Corynebacterium casei LMG S-19264T (=DSM 44701T), isolated from a smear-ripened cheese.</title>
        <authorList>
            <consortium name="US DOE Joint Genome Institute (JGI-PGF)"/>
            <person name="Walter F."/>
            <person name="Albersmeier A."/>
            <person name="Kalinowski J."/>
            <person name="Ruckert C."/>
        </authorList>
    </citation>
    <scope>NUCLEOTIDE SEQUENCE</scope>
    <source>
        <strain evidence="2">JCM 3276</strain>
    </source>
</reference>
<dbReference type="PANTHER" id="PTHR34351">
    <property type="entry name" value="SLR1927 PROTEIN-RELATED"/>
    <property type="match status" value="1"/>
</dbReference>
<protein>
    <recommendedName>
        <fullName evidence="4">DUF58 domain-containing protein</fullName>
    </recommendedName>
</protein>
<evidence type="ECO:0000256" key="1">
    <source>
        <dbReference type="SAM" id="Phobius"/>
    </source>
</evidence>
<dbReference type="Proteomes" id="UP000660680">
    <property type="component" value="Unassembled WGS sequence"/>
</dbReference>
<evidence type="ECO:0008006" key="4">
    <source>
        <dbReference type="Google" id="ProtNLM"/>
    </source>
</evidence>
<organism evidence="2 3">
    <name type="scientific">Actinokineospora fastidiosa</name>
    <dbReference type="NCBI Taxonomy" id="1816"/>
    <lineage>
        <taxon>Bacteria</taxon>
        <taxon>Bacillati</taxon>
        <taxon>Actinomycetota</taxon>
        <taxon>Actinomycetes</taxon>
        <taxon>Pseudonocardiales</taxon>
        <taxon>Pseudonocardiaceae</taxon>
        <taxon>Actinokineospora</taxon>
    </lineage>
</organism>
<keyword evidence="1" id="KW-1133">Transmembrane helix</keyword>
<evidence type="ECO:0000313" key="2">
    <source>
        <dbReference type="EMBL" id="GGS54327.1"/>
    </source>
</evidence>
<accession>A0A918LIX7</accession>
<name>A0A918LIX7_9PSEU</name>
<dbReference type="EMBL" id="BMRB01000007">
    <property type="protein sequence ID" value="GGS54327.1"/>
    <property type="molecule type" value="Genomic_DNA"/>
</dbReference>
<dbReference type="AlphaFoldDB" id="A0A918LIX7"/>
<keyword evidence="3" id="KW-1185">Reference proteome</keyword>
<sequence length="398" mass="42164">MIRDRLGPLLAAVTPLGRLVVAAGPVLWVVGAVLGWDELVVLGAAVCLLAAVCLVWLIGRTEAQAQVVLRGDHVVAGSVGAGGALRVTAPRGSRLAVRLELALGGGTRSWRIGALSSGQVVDLDFDIATDRRGVIAIGPAVVVRDDPFGLFRRAKSWEQVRELFVHPVTAPLGPLGAGMIRDLEGYETPNLSPSDLAFHTLREYVPGDDYRHVHWGASAKLAATAAPGEQARFLVRQYLDTRRARLVVCLDADPAAYRSEVDFETAVSVAGSLAKRAVADEVSLTVVTPTHVAHDASERQAMDTLSRAVPVAAALVELTARAAAVAPDATAVLLLTGYARNYRHLVEAVGQFPATVRRVALAVDSEGAMSYRATEDLGLGCVRALADLHPLFEGRPLQ</sequence>
<keyword evidence="1" id="KW-0472">Membrane</keyword>
<dbReference type="RefSeq" id="WP_189213682.1">
    <property type="nucleotide sequence ID" value="NZ_BMRB01000007.1"/>
</dbReference>
<keyword evidence="1" id="KW-0812">Transmembrane</keyword>
<gene>
    <name evidence="2" type="ORF">GCM10010171_56810</name>
</gene>
<reference evidence="2" key="2">
    <citation type="submission" date="2020-09" db="EMBL/GenBank/DDBJ databases">
        <authorList>
            <person name="Sun Q."/>
            <person name="Ohkuma M."/>
        </authorList>
    </citation>
    <scope>NUCLEOTIDE SEQUENCE</scope>
    <source>
        <strain evidence="2">JCM 3276</strain>
    </source>
</reference>
<dbReference type="PANTHER" id="PTHR34351:SF1">
    <property type="entry name" value="SLR1927 PROTEIN"/>
    <property type="match status" value="1"/>
</dbReference>
<feature type="transmembrane region" description="Helical" evidence="1">
    <location>
        <begin position="38"/>
        <end position="59"/>
    </location>
</feature>
<proteinExistence type="predicted"/>
<evidence type="ECO:0000313" key="3">
    <source>
        <dbReference type="Proteomes" id="UP000660680"/>
    </source>
</evidence>